<keyword evidence="1" id="KW-1133">Transmembrane helix</keyword>
<dbReference type="EMBL" id="JARIHO010000024">
    <property type="protein sequence ID" value="KAJ7343060.1"/>
    <property type="molecule type" value="Genomic_DNA"/>
</dbReference>
<keyword evidence="1" id="KW-0812">Transmembrane</keyword>
<dbReference type="AlphaFoldDB" id="A0AAD6ZWU0"/>
<evidence type="ECO:0000313" key="3">
    <source>
        <dbReference type="Proteomes" id="UP001218218"/>
    </source>
</evidence>
<keyword evidence="1" id="KW-0472">Membrane</keyword>
<feature type="transmembrane region" description="Helical" evidence="1">
    <location>
        <begin position="132"/>
        <end position="154"/>
    </location>
</feature>
<dbReference type="Proteomes" id="UP001218218">
    <property type="component" value="Unassembled WGS sequence"/>
</dbReference>
<reference evidence="2" key="1">
    <citation type="submission" date="2023-03" db="EMBL/GenBank/DDBJ databases">
        <title>Massive genome expansion in bonnet fungi (Mycena s.s.) driven by repeated elements and novel gene families across ecological guilds.</title>
        <authorList>
            <consortium name="Lawrence Berkeley National Laboratory"/>
            <person name="Harder C.B."/>
            <person name="Miyauchi S."/>
            <person name="Viragh M."/>
            <person name="Kuo A."/>
            <person name="Thoen E."/>
            <person name="Andreopoulos B."/>
            <person name="Lu D."/>
            <person name="Skrede I."/>
            <person name="Drula E."/>
            <person name="Henrissat B."/>
            <person name="Morin E."/>
            <person name="Kohler A."/>
            <person name="Barry K."/>
            <person name="LaButti K."/>
            <person name="Morin E."/>
            <person name="Salamov A."/>
            <person name="Lipzen A."/>
            <person name="Mereny Z."/>
            <person name="Hegedus B."/>
            <person name="Baldrian P."/>
            <person name="Stursova M."/>
            <person name="Weitz H."/>
            <person name="Taylor A."/>
            <person name="Grigoriev I.V."/>
            <person name="Nagy L.G."/>
            <person name="Martin F."/>
            <person name="Kauserud H."/>
        </authorList>
    </citation>
    <scope>NUCLEOTIDE SEQUENCE</scope>
    <source>
        <strain evidence="2">CBHHK002</strain>
    </source>
</reference>
<organism evidence="2 3">
    <name type="scientific">Mycena albidolilacea</name>
    <dbReference type="NCBI Taxonomy" id="1033008"/>
    <lineage>
        <taxon>Eukaryota</taxon>
        <taxon>Fungi</taxon>
        <taxon>Dikarya</taxon>
        <taxon>Basidiomycota</taxon>
        <taxon>Agaricomycotina</taxon>
        <taxon>Agaricomycetes</taxon>
        <taxon>Agaricomycetidae</taxon>
        <taxon>Agaricales</taxon>
        <taxon>Marasmiineae</taxon>
        <taxon>Mycenaceae</taxon>
        <taxon>Mycena</taxon>
    </lineage>
</organism>
<keyword evidence="3" id="KW-1185">Reference proteome</keyword>
<comment type="caution">
    <text evidence="2">The sequence shown here is derived from an EMBL/GenBank/DDBJ whole genome shotgun (WGS) entry which is preliminary data.</text>
</comment>
<name>A0AAD6ZWU0_9AGAR</name>
<evidence type="ECO:0008006" key="4">
    <source>
        <dbReference type="Google" id="ProtNLM"/>
    </source>
</evidence>
<accession>A0AAD6ZWU0</accession>
<protein>
    <recommendedName>
        <fullName evidence="4">Transmembrane protein</fullName>
    </recommendedName>
</protein>
<sequence length="284" mass="30603">MTTHTAIVDGRDSLIQFGGFWTQTGAPVEFENSITVSVDAGFTATFSFVGTSVTMYGTVAARTLEMQPIWSFVVDGSVTKTYTSPASMAADVHHQALDVAALVHGERLPGRPRRERPTAVPKPKHKSTPAGVIVGPIIGVLTLTAVAVAVFFFWRCRRQEHESPDRPALQLLTANPVLCRTDTPLTLKWGSFPRLTPTTLPWPPPAFHVPTPTLPCALQPPPQPDDHHAFDQIPIHVHVQLGPRPAPDFYFPPEFYGIRAADPAAQEPQASAGGGARAPAACSL</sequence>
<evidence type="ECO:0000313" key="2">
    <source>
        <dbReference type="EMBL" id="KAJ7343060.1"/>
    </source>
</evidence>
<proteinExistence type="predicted"/>
<evidence type="ECO:0000256" key="1">
    <source>
        <dbReference type="SAM" id="Phobius"/>
    </source>
</evidence>
<gene>
    <name evidence="2" type="ORF">DFH08DRAFT_1011668</name>
</gene>